<reference evidence="1" key="1">
    <citation type="submission" date="2020-06" db="EMBL/GenBank/DDBJ databases">
        <authorList>
            <consortium name="Plant Systems Biology data submission"/>
        </authorList>
    </citation>
    <scope>NUCLEOTIDE SEQUENCE</scope>
    <source>
        <strain evidence="1">D6</strain>
    </source>
</reference>
<proteinExistence type="predicted"/>
<protein>
    <submittedName>
        <fullName evidence="1">Uncharacterized protein</fullName>
    </submittedName>
</protein>
<name>A0A9N8DQS5_9STRA</name>
<accession>A0A9N8DQS5</accession>
<dbReference type="EMBL" id="CAICTM010000271">
    <property type="protein sequence ID" value="CAB9506610.1"/>
    <property type="molecule type" value="Genomic_DNA"/>
</dbReference>
<dbReference type="OrthoDB" id="45673at2759"/>
<gene>
    <name evidence="1" type="ORF">SEMRO_272_G104980.1</name>
</gene>
<keyword evidence="2" id="KW-1185">Reference proteome</keyword>
<evidence type="ECO:0000313" key="2">
    <source>
        <dbReference type="Proteomes" id="UP001153069"/>
    </source>
</evidence>
<sequence length="96" mass="10308">MIRPLSASLSLHSNRAIQSRFGVAAINSIRQNSRAFSSGGGGGGAGFFQRVSSFLVGAGLMALGTQYTLYKELREGNKEMIKKQTDLEKRLAALES</sequence>
<dbReference type="Proteomes" id="UP001153069">
    <property type="component" value="Unassembled WGS sequence"/>
</dbReference>
<comment type="caution">
    <text evidence="1">The sequence shown here is derived from an EMBL/GenBank/DDBJ whole genome shotgun (WGS) entry which is preliminary data.</text>
</comment>
<evidence type="ECO:0000313" key="1">
    <source>
        <dbReference type="EMBL" id="CAB9506610.1"/>
    </source>
</evidence>
<organism evidence="1 2">
    <name type="scientific">Seminavis robusta</name>
    <dbReference type="NCBI Taxonomy" id="568900"/>
    <lineage>
        <taxon>Eukaryota</taxon>
        <taxon>Sar</taxon>
        <taxon>Stramenopiles</taxon>
        <taxon>Ochrophyta</taxon>
        <taxon>Bacillariophyta</taxon>
        <taxon>Bacillariophyceae</taxon>
        <taxon>Bacillariophycidae</taxon>
        <taxon>Naviculales</taxon>
        <taxon>Naviculaceae</taxon>
        <taxon>Seminavis</taxon>
    </lineage>
</organism>
<dbReference type="AlphaFoldDB" id="A0A9N8DQS5"/>